<evidence type="ECO:0000256" key="1">
    <source>
        <dbReference type="ARBA" id="ARBA00004340"/>
    </source>
</evidence>
<reference evidence="13" key="1">
    <citation type="submission" date="2025-08" db="UniProtKB">
        <authorList>
            <consortium name="RefSeq"/>
        </authorList>
    </citation>
    <scope>IDENTIFICATION</scope>
</reference>
<dbReference type="GO" id="GO:0005576">
    <property type="term" value="C:extracellular region"/>
    <property type="evidence" value="ECO:0007669"/>
    <property type="project" value="UniProtKB-SubCell"/>
</dbReference>
<dbReference type="PANTHER" id="PTHR10502:SF102">
    <property type="entry name" value="ANNEXIN B11"/>
    <property type="match status" value="1"/>
</dbReference>
<dbReference type="PROSITE" id="PS00223">
    <property type="entry name" value="ANNEXIN_1"/>
    <property type="match status" value="2"/>
</dbReference>
<evidence type="ECO:0000256" key="9">
    <source>
        <dbReference type="ARBA" id="ARBA00060393"/>
    </source>
</evidence>
<dbReference type="InterPro" id="IPR037104">
    <property type="entry name" value="Annexin_sf"/>
</dbReference>
<dbReference type="PROSITE" id="PS51897">
    <property type="entry name" value="ANNEXIN_2"/>
    <property type="match status" value="4"/>
</dbReference>
<keyword evidence="7 11" id="KW-0111">Calcium/phospholipid-binding</keyword>
<dbReference type="InterPro" id="IPR018502">
    <property type="entry name" value="Annexin_repeat"/>
</dbReference>
<dbReference type="GeneID" id="106050755"/>
<evidence type="ECO:0000256" key="3">
    <source>
        <dbReference type="ARBA" id="ARBA00007831"/>
    </source>
</evidence>
<dbReference type="GO" id="GO:0005634">
    <property type="term" value="C:nucleus"/>
    <property type="evidence" value="ECO:0007669"/>
    <property type="project" value="TreeGrafter"/>
</dbReference>
<evidence type="ECO:0000256" key="5">
    <source>
        <dbReference type="ARBA" id="ARBA00022837"/>
    </source>
</evidence>
<dbReference type="GO" id="GO:0005737">
    <property type="term" value="C:cytoplasm"/>
    <property type="evidence" value="ECO:0007669"/>
    <property type="project" value="TreeGrafter"/>
</dbReference>
<accession>A0A9W2YYZ0</accession>
<organism evidence="12 13">
    <name type="scientific">Biomphalaria glabrata</name>
    <name type="common">Bloodfluke planorb</name>
    <name type="synonym">Freshwater snail</name>
    <dbReference type="NCBI Taxonomy" id="6526"/>
    <lineage>
        <taxon>Eukaryota</taxon>
        <taxon>Metazoa</taxon>
        <taxon>Spiralia</taxon>
        <taxon>Lophotrochozoa</taxon>
        <taxon>Mollusca</taxon>
        <taxon>Gastropoda</taxon>
        <taxon>Heterobranchia</taxon>
        <taxon>Euthyneura</taxon>
        <taxon>Panpulmonata</taxon>
        <taxon>Hygrophila</taxon>
        <taxon>Lymnaeoidea</taxon>
        <taxon>Planorbidae</taxon>
        <taxon>Biomphalaria</taxon>
    </lineage>
</organism>
<evidence type="ECO:0000256" key="10">
    <source>
        <dbReference type="ARBA" id="ARBA00077076"/>
    </source>
</evidence>
<dbReference type="Gene3D" id="1.10.220.10">
    <property type="entry name" value="Annexin"/>
    <property type="match status" value="4"/>
</dbReference>
<dbReference type="Pfam" id="PF00191">
    <property type="entry name" value="Annexin"/>
    <property type="match status" value="4"/>
</dbReference>
<dbReference type="AlphaFoldDB" id="A0A9W2YYZ0"/>
<dbReference type="GO" id="GO:0005509">
    <property type="term" value="F:calcium ion binding"/>
    <property type="evidence" value="ECO:0007669"/>
    <property type="project" value="InterPro"/>
</dbReference>
<dbReference type="GO" id="GO:0001786">
    <property type="term" value="F:phosphatidylserine binding"/>
    <property type="evidence" value="ECO:0007669"/>
    <property type="project" value="TreeGrafter"/>
</dbReference>
<dbReference type="GO" id="GO:0012506">
    <property type="term" value="C:vesicle membrane"/>
    <property type="evidence" value="ECO:0007669"/>
    <property type="project" value="TreeGrafter"/>
</dbReference>
<dbReference type="InterPro" id="IPR018252">
    <property type="entry name" value="Annexin_repeat_CS"/>
</dbReference>
<dbReference type="FunFam" id="1.10.220.10:FF:000002">
    <property type="entry name" value="Annexin"/>
    <property type="match status" value="1"/>
</dbReference>
<dbReference type="GO" id="GO:0005886">
    <property type="term" value="C:plasma membrane"/>
    <property type="evidence" value="ECO:0007669"/>
    <property type="project" value="TreeGrafter"/>
</dbReference>
<evidence type="ECO:0000313" key="13">
    <source>
        <dbReference type="RefSeq" id="XP_055867945.1"/>
    </source>
</evidence>
<comment type="subcellular location">
    <subcellularLocation>
        <location evidence="1">Host cell</location>
    </subcellularLocation>
    <subcellularLocation>
        <location evidence="2">Secreted</location>
        <location evidence="2">Extracellular exosome</location>
    </subcellularLocation>
    <subcellularLocation>
        <location evidence="9">Tegument</location>
    </subcellularLocation>
</comment>
<keyword evidence="12" id="KW-1185">Reference proteome</keyword>
<evidence type="ECO:0000256" key="7">
    <source>
        <dbReference type="ARBA" id="ARBA00023302"/>
    </source>
</evidence>
<dbReference type="GO" id="GO:0005544">
    <property type="term" value="F:calcium-dependent phospholipid binding"/>
    <property type="evidence" value="ECO:0007669"/>
    <property type="project" value="UniProtKB-KW"/>
</dbReference>
<evidence type="ECO:0000256" key="6">
    <source>
        <dbReference type="ARBA" id="ARBA00023216"/>
    </source>
</evidence>
<dbReference type="GO" id="GO:0043657">
    <property type="term" value="C:host cell"/>
    <property type="evidence" value="ECO:0007669"/>
    <property type="project" value="UniProtKB-SubCell"/>
</dbReference>
<dbReference type="RefSeq" id="XP_055867945.1">
    <property type="nucleotide sequence ID" value="XM_056011970.1"/>
</dbReference>
<evidence type="ECO:0000256" key="11">
    <source>
        <dbReference type="RuleBase" id="RU003540"/>
    </source>
</evidence>
<dbReference type="InterPro" id="IPR001464">
    <property type="entry name" value="Annexin"/>
</dbReference>
<dbReference type="OrthoDB" id="37886at2759"/>
<protein>
    <recommendedName>
        <fullName evidence="10 11">Annexin</fullName>
    </recommendedName>
</protein>
<keyword evidence="4 11" id="KW-0677">Repeat</keyword>
<dbReference type="SMART" id="SM00335">
    <property type="entry name" value="ANX"/>
    <property type="match status" value="4"/>
</dbReference>
<dbReference type="FunFam" id="1.10.220.10:FF:000003">
    <property type="entry name" value="Annexin"/>
    <property type="match status" value="1"/>
</dbReference>
<keyword evidence="5 11" id="KW-0106">Calcium</keyword>
<dbReference type="FunFam" id="1.10.220.10:FF:000001">
    <property type="entry name" value="Annexin"/>
    <property type="match status" value="1"/>
</dbReference>
<keyword evidence="6 11" id="KW-0041">Annexin</keyword>
<dbReference type="OMA" id="ADIRNMF"/>
<gene>
    <name evidence="13" type="primary">LOC106050755</name>
</gene>
<dbReference type="FunFam" id="1.10.220.10:FF:000004">
    <property type="entry name" value="Annexin"/>
    <property type="match status" value="1"/>
</dbReference>
<evidence type="ECO:0000313" key="12">
    <source>
        <dbReference type="Proteomes" id="UP001165740"/>
    </source>
</evidence>
<dbReference type="PRINTS" id="PR00196">
    <property type="entry name" value="ANNEXIN"/>
</dbReference>
<name>A0A9W2YYZ0_BIOGL</name>
<evidence type="ECO:0000256" key="4">
    <source>
        <dbReference type="ARBA" id="ARBA00022737"/>
    </source>
</evidence>
<comment type="similarity">
    <text evidence="3 11">Belongs to the annexin family.</text>
</comment>
<dbReference type="PANTHER" id="PTHR10502">
    <property type="entry name" value="ANNEXIN"/>
    <property type="match status" value="1"/>
</dbReference>
<sequence length="327" mass="36005">MASNIPAPVWPSGMSSVHAANPFDPEKAAEALRKAMKGLGTDEGGIIKVLSTHCNAQRLEIDKKYKTMFGRDLRADLESEISGRFKDLALALLDHPRVFDAKECNDAIKGAGTDEEALIEILSSRSNAEIADIRAQYKALYKRELERDIQADTSGHFKRLLTSLVSGHRENDRTEPDVALAKKEAQELYQAGEKQMGTDESVFNKILCLRSIIQLRETFSQYKAISGKDIEKSIEGEMSGSLELGCLAIVKVAKNPAAFFAESLYKSMKGAGTKDKALIRAVVSRSEVDMQFIKQEFQSKYGKSLASFIEGDTSGDYKKLLVAIVGK</sequence>
<dbReference type="Proteomes" id="UP001165740">
    <property type="component" value="Chromosome 15"/>
</dbReference>
<proteinExistence type="inferred from homology"/>
<dbReference type="SUPFAM" id="SSF47874">
    <property type="entry name" value="Annexin"/>
    <property type="match status" value="1"/>
</dbReference>
<comment type="domain">
    <text evidence="11">A pair of annexin repeats may form one binding site for calcium and phospholipid.</text>
</comment>
<comment type="function">
    <text evidence="8">Involved in reproduction of the worm. Involved in host-parasite interaction. Delivered into the host cell by means of parasite exosomes. Binds to acidic phospholipid membranes in a calcium-dependent manner in vitro. Causes aggregation of liposomes in the presence of calcium, but not in its absence. Likely to promote membrane fusion. May provide structural integrity within the tegument.</text>
</comment>
<evidence type="ECO:0000256" key="2">
    <source>
        <dbReference type="ARBA" id="ARBA00004550"/>
    </source>
</evidence>
<evidence type="ECO:0000256" key="8">
    <source>
        <dbReference type="ARBA" id="ARBA00059330"/>
    </source>
</evidence>